<organism evidence="1 2">
    <name type="scientific">Candidatus Beckwithbacteria bacterium CG2_30_44_31</name>
    <dbReference type="NCBI Taxonomy" id="1805035"/>
    <lineage>
        <taxon>Bacteria</taxon>
        <taxon>Candidatus Beckwithiibacteriota</taxon>
    </lineage>
</organism>
<reference evidence="1 2" key="1">
    <citation type="journal article" date="2016" name="Environ. Microbiol.">
        <title>Genomic resolution of a cold subsurface aquifer community provides metabolic insights for novel microbes adapted to high CO concentrations.</title>
        <authorList>
            <person name="Probst A.J."/>
            <person name="Castelle C.J."/>
            <person name="Singh A."/>
            <person name="Brown C.T."/>
            <person name="Anantharaman K."/>
            <person name="Sharon I."/>
            <person name="Hug L.A."/>
            <person name="Burstein D."/>
            <person name="Emerson J.B."/>
            <person name="Thomas B.C."/>
            <person name="Banfield J.F."/>
        </authorList>
    </citation>
    <scope>NUCLEOTIDE SEQUENCE [LARGE SCALE GENOMIC DNA]</scope>
    <source>
        <strain evidence="1">CG2_30_44_31</strain>
    </source>
</reference>
<dbReference type="Pfam" id="PF08843">
    <property type="entry name" value="AbiEii"/>
    <property type="match status" value="1"/>
</dbReference>
<dbReference type="Gene3D" id="3.10.450.620">
    <property type="entry name" value="JHP933, nucleotidyltransferase-like core domain"/>
    <property type="match status" value="1"/>
</dbReference>
<sequence length="223" mass="26557">MGKSVLNDFQKEVLAIFCKTVLAKKFYLAGGTALSEFYFHHRKSEDLDFFTEEELNIKELERFVNLIGKKISLEKVEYQHGFGLYTYFFYPKSETIKHKIDFGQYPFPLIEKPKRLAGLQIEALYDIAVDKTHTISVRPRLRDFVDLYFIFQEKKEWHLKDLLQKAFEKFGIKVDPLQLGENLFQVKNLEDMPIMLKSFDRQTMENFFLTEARKLEKKIWLKS</sequence>
<dbReference type="AlphaFoldDB" id="A0A1J5BAF7"/>
<name>A0A1J5BAF7_9BACT</name>
<dbReference type="InterPro" id="IPR014942">
    <property type="entry name" value="AbiEii"/>
</dbReference>
<protein>
    <recommendedName>
        <fullName evidence="3">Nucleotidyl transferase AbiEii/AbiGii toxin family protein</fullName>
    </recommendedName>
</protein>
<evidence type="ECO:0000313" key="2">
    <source>
        <dbReference type="Proteomes" id="UP000183605"/>
    </source>
</evidence>
<evidence type="ECO:0008006" key="3">
    <source>
        <dbReference type="Google" id="ProtNLM"/>
    </source>
</evidence>
<comment type="caution">
    <text evidence="1">The sequence shown here is derived from an EMBL/GenBank/DDBJ whole genome shotgun (WGS) entry which is preliminary data.</text>
</comment>
<evidence type="ECO:0000313" key="1">
    <source>
        <dbReference type="EMBL" id="OIP03936.1"/>
    </source>
</evidence>
<accession>A0A1J5BAF7</accession>
<gene>
    <name evidence="1" type="ORF">AUK18_00915</name>
</gene>
<dbReference type="EMBL" id="MNXQ01000019">
    <property type="protein sequence ID" value="OIP03936.1"/>
    <property type="molecule type" value="Genomic_DNA"/>
</dbReference>
<dbReference type="Proteomes" id="UP000183605">
    <property type="component" value="Unassembled WGS sequence"/>
</dbReference>
<proteinExistence type="predicted"/>